<evidence type="ECO:0000313" key="2">
    <source>
        <dbReference type="Proteomes" id="UP000663090"/>
    </source>
</evidence>
<dbReference type="EMBL" id="CP071091">
    <property type="protein sequence ID" value="QSQ17080.1"/>
    <property type="molecule type" value="Genomic_DNA"/>
</dbReference>
<proteinExistence type="predicted"/>
<gene>
    <name evidence="1" type="ORF">JY572_13905</name>
</gene>
<organism evidence="1 2">
    <name type="scientific">Myxococcus landrumensis</name>
    <dbReference type="NCBI Taxonomy" id="2813577"/>
    <lineage>
        <taxon>Bacteria</taxon>
        <taxon>Pseudomonadati</taxon>
        <taxon>Myxococcota</taxon>
        <taxon>Myxococcia</taxon>
        <taxon>Myxococcales</taxon>
        <taxon>Cystobacterineae</taxon>
        <taxon>Myxococcaceae</taxon>
        <taxon>Myxococcus</taxon>
    </lineage>
</organism>
<accession>A0ABX7NHL1</accession>
<keyword evidence="2" id="KW-1185">Reference proteome</keyword>
<dbReference type="RefSeq" id="WP_206718715.1">
    <property type="nucleotide sequence ID" value="NZ_CP071091.1"/>
</dbReference>
<evidence type="ECO:0000313" key="1">
    <source>
        <dbReference type="EMBL" id="QSQ17080.1"/>
    </source>
</evidence>
<reference evidence="1 2" key="1">
    <citation type="submission" date="2021-02" db="EMBL/GenBank/DDBJ databases">
        <title>De Novo genome assembly of isolated myxobacteria.</title>
        <authorList>
            <person name="Stevens D.C."/>
        </authorList>
    </citation>
    <scope>NUCLEOTIDE SEQUENCE [LARGE SCALE GENOMIC DNA]</scope>
    <source>
        <strain evidence="1 2">SCHIC003</strain>
    </source>
</reference>
<protein>
    <submittedName>
        <fullName evidence="1">Uncharacterized protein</fullName>
    </submittedName>
</protein>
<dbReference type="Proteomes" id="UP000663090">
    <property type="component" value="Chromosome"/>
</dbReference>
<name>A0ABX7NHL1_9BACT</name>
<sequence>MDTWVRKLVADSSRREERFKQLNALYALGLTPALAKADSAPENPRQSLDDMWPYSCEDPDNPEPVPAIYLPQTCGQLANWLCGMMLQSFETDISAQRQAAPASVMSDFELVKFKLQTRSKAHHYLLRVDSQPLGHSYVLYLPPEGTNGNSHYYLYQNNCNVAMPFLTLNEWLESPRATKQGDPCQHLDKLREIRWFIGLSQREWIFQTFTLLDTSAVRTFSGGKYIGALDDEPRTLKMGGVDYKRQGQDFRLFRLDPKDFHANLKELYKLSGVGDTADFDLDALGA</sequence>